<evidence type="ECO:0000313" key="14">
    <source>
        <dbReference type="Proteomes" id="UP000053890"/>
    </source>
</evidence>
<dbReference type="Pfam" id="PF00488">
    <property type="entry name" value="MutS_V"/>
    <property type="match status" value="1"/>
</dbReference>
<dbReference type="InterPro" id="IPR007860">
    <property type="entry name" value="DNA_mmatch_repair_MutS_con_dom"/>
</dbReference>
<feature type="compositionally biased region" description="Basic and acidic residues" evidence="11">
    <location>
        <begin position="465"/>
        <end position="483"/>
    </location>
</feature>
<feature type="region of interest" description="Disordered" evidence="11">
    <location>
        <begin position="172"/>
        <end position="235"/>
    </location>
</feature>
<evidence type="ECO:0000256" key="3">
    <source>
        <dbReference type="ARBA" id="ARBA00022741"/>
    </source>
</evidence>
<dbReference type="InterPro" id="IPR036678">
    <property type="entry name" value="MutS_con_dom_sf"/>
</dbReference>
<dbReference type="OMA" id="INMHAAR"/>
<dbReference type="Gene3D" id="3.30.420.110">
    <property type="entry name" value="MutS, connector domain"/>
    <property type="match status" value="1"/>
</dbReference>
<evidence type="ECO:0000256" key="10">
    <source>
        <dbReference type="RuleBase" id="RU003756"/>
    </source>
</evidence>
<sequence length="1165" mass="126466">MDDALVSLPPLALADMAPKGRANEAQQTLSSFFKPAPTAKKRPSALVDGVLLLSDSDDDDDQGDTARQRSSAPDSSSSTAKRVKTEHSTADSQLQPIASTSSLPTAAPSAATQRLAAFAYSHDAARQAPRTLTPADQNRRDEFAKRLALGPDLLRKSRSSYLEKDHYLAAHGDDDGQGASAGGGGASGSDDGSSRTKGKGKGRADHDDDDDDDGSASPFAHFAAKGSTSTAGAKKDTASSGKIKFRFFGEDAQAASRVLNIACFPSQHMLTASIPTHRLDFHVRRLLNAGRKVGVVRQQETAALKKASDNRSAPFTRALSALYTSATYVDELGADSLSIQGDGETATLMCIVEDAPKGGKQGADAKIRIGIVAVVPSTGTVVYDEFDDTLMRAELETRMLHLQPSELLLQKELSGKTESMVKYLARQYAAGKDDFSARVDRISKRPTAAQATSAIASFYAKKATKGDKGDKKGKGKAVQHEPSEIVLSSDDDDDDDHEPRQPSMTPGPDGRPAAVLDLPKLVLVALASLISHLEPFGLSRILKHASSFAPFASRAAMTLNGNTVANLELLRNSTDFREQGSLVSVLDRCRTAMGKRLLRRWVTKPLLSLDLITERHDALTAIHTSSASLTLSKLRDLLRTLPDLERGLSRIHLGRAKPQELLRVLESFVRTGRVFEELESEEAGEDEDGAGRGRIKSALLKRIVEDLPRVKDTAEALVGELELKAARDGNKEALFADEDKYPDLKECKDGLARTMEAMQDELKSARKILRKPALQFTKVSQEEYLLEVKVAEAKSVPADWVRISATKQVHRYRSPALQKKIDKLEQWKEKIAGAASDAFLAFLQEVASHYELFRQTIVSLATADCLFSLALVAHENDWARPTLVTEAGKVELKGARHPIIEAISHEVFVPNDVEFGQGKRRHMLLTGLNMGGKSSLSRSIALIALLSQMGSFVPAASATLSLFDGIFTRMGASDDLARGRSTFMVELSETSAILRAATPRSLLILDELGRGTSTHDGLAIAHAVLEHLVRAVECTTVFVTHYPALGVLARRFPGQVTAEHMACREEEAHDGEPPRITFLYKLVDGLASASHGLNVARLAEIPEQVVQRAKDKGLEMERVERERTARRRERRLAEVLRRVDGLTRGGEAQKAGREVIELCEVALAK</sequence>
<dbReference type="SUPFAM" id="SSF52540">
    <property type="entry name" value="P-loop containing nucleoside triphosphate hydrolases"/>
    <property type="match status" value="1"/>
</dbReference>
<dbReference type="SMART" id="SM00534">
    <property type="entry name" value="MUTSac"/>
    <property type="match status" value="1"/>
</dbReference>
<dbReference type="SUPFAM" id="SSF48334">
    <property type="entry name" value="DNA repair protein MutS, domain III"/>
    <property type="match status" value="1"/>
</dbReference>
<evidence type="ECO:0000256" key="6">
    <source>
        <dbReference type="ARBA" id="ARBA00023125"/>
    </source>
</evidence>
<dbReference type="PROSITE" id="PS00486">
    <property type="entry name" value="DNA_MISMATCH_REPAIR_2"/>
    <property type="match status" value="1"/>
</dbReference>
<dbReference type="SUPFAM" id="SSF55271">
    <property type="entry name" value="DNA repair protein MutS, domain I"/>
    <property type="match status" value="1"/>
</dbReference>
<proteinExistence type="inferred from homology"/>
<dbReference type="Proteomes" id="UP000053890">
    <property type="component" value="Unassembled WGS sequence"/>
</dbReference>
<keyword evidence="7 10" id="KW-0234">DNA repair</keyword>
<gene>
    <name evidence="13" type="ORF">RHOBADRAFT_52699</name>
</gene>
<comment type="subcellular location">
    <subcellularLocation>
        <location evidence="1">Nucleus</location>
    </subcellularLocation>
</comment>
<dbReference type="RefSeq" id="XP_018271707.1">
    <property type="nucleotide sequence ID" value="XM_018416464.1"/>
</dbReference>
<dbReference type="SMART" id="SM00533">
    <property type="entry name" value="MUTSd"/>
    <property type="match status" value="1"/>
</dbReference>
<dbReference type="STRING" id="578459.A0A194S4J5"/>
<dbReference type="Pfam" id="PF05188">
    <property type="entry name" value="MutS_II"/>
    <property type="match status" value="1"/>
</dbReference>
<reference evidence="13 14" key="1">
    <citation type="journal article" date="2015" name="Front. Microbiol.">
        <title>Genome sequence of the plant growth promoting endophytic yeast Rhodotorula graminis WP1.</title>
        <authorList>
            <person name="Firrincieli A."/>
            <person name="Otillar R."/>
            <person name="Salamov A."/>
            <person name="Schmutz J."/>
            <person name="Khan Z."/>
            <person name="Redman R.S."/>
            <person name="Fleck N.D."/>
            <person name="Lindquist E."/>
            <person name="Grigoriev I.V."/>
            <person name="Doty S.L."/>
        </authorList>
    </citation>
    <scope>NUCLEOTIDE SEQUENCE [LARGE SCALE GENOMIC DNA]</scope>
    <source>
        <strain evidence="13 14">WP1</strain>
    </source>
</reference>
<protein>
    <recommendedName>
        <fullName evidence="9">MutS protein homolog 3</fullName>
    </recommendedName>
</protein>
<dbReference type="InterPro" id="IPR007696">
    <property type="entry name" value="DNA_mismatch_repair_MutS_core"/>
</dbReference>
<comment type="function">
    <text evidence="10">Component of the post-replicative DNA mismatch repair system (MMR).</text>
</comment>
<dbReference type="InterPro" id="IPR000432">
    <property type="entry name" value="DNA_mismatch_repair_MutS_C"/>
</dbReference>
<dbReference type="InterPro" id="IPR027417">
    <property type="entry name" value="P-loop_NTPase"/>
</dbReference>
<evidence type="ECO:0000313" key="13">
    <source>
        <dbReference type="EMBL" id="KPV75658.1"/>
    </source>
</evidence>
<dbReference type="PANTHER" id="PTHR11361:SF122">
    <property type="entry name" value="DNA MISMATCH REPAIR PROTEIN MSH3"/>
    <property type="match status" value="1"/>
</dbReference>
<feature type="region of interest" description="Disordered" evidence="11">
    <location>
        <begin position="465"/>
        <end position="512"/>
    </location>
</feature>
<keyword evidence="14" id="KW-1185">Reference proteome</keyword>
<dbReference type="GO" id="GO:0005524">
    <property type="term" value="F:ATP binding"/>
    <property type="evidence" value="ECO:0007669"/>
    <property type="project" value="UniProtKB-UniRule"/>
</dbReference>
<evidence type="ECO:0000256" key="5">
    <source>
        <dbReference type="ARBA" id="ARBA00022840"/>
    </source>
</evidence>
<keyword evidence="5" id="KW-0067">ATP-binding</keyword>
<dbReference type="EMBL" id="KQ474077">
    <property type="protein sequence ID" value="KPV75658.1"/>
    <property type="molecule type" value="Genomic_DNA"/>
</dbReference>
<dbReference type="Pfam" id="PF05190">
    <property type="entry name" value="MutS_IV"/>
    <property type="match status" value="1"/>
</dbReference>
<dbReference type="Gene3D" id="3.40.50.300">
    <property type="entry name" value="P-loop containing nucleotide triphosphate hydrolases"/>
    <property type="match status" value="1"/>
</dbReference>
<dbReference type="GO" id="GO:0006298">
    <property type="term" value="P:mismatch repair"/>
    <property type="evidence" value="ECO:0007669"/>
    <property type="project" value="InterPro"/>
</dbReference>
<keyword evidence="8" id="KW-0539">Nucleus</keyword>
<feature type="compositionally biased region" description="Low complexity" evidence="11">
    <location>
        <begin position="96"/>
        <end position="108"/>
    </location>
</feature>
<dbReference type="GO" id="GO:0140664">
    <property type="term" value="F:ATP-dependent DNA damage sensor activity"/>
    <property type="evidence" value="ECO:0007669"/>
    <property type="project" value="InterPro"/>
</dbReference>
<dbReference type="FunFam" id="1.10.1420.10:FF:000004">
    <property type="entry name" value="DNA mismatch repair protein Msh3"/>
    <property type="match status" value="1"/>
</dbReference>
<evidence type="ECO:0000256" key="11">
    <source>
        <dbReference type="SAM" id="MobiDB-lite"/>
    </source>
</evidence>
<feature type="region of interest" description="Disordered" evidence="11">
    <location>
        <begin position="16"/>
        <end position="108"/>
    </location>
</feature>
<dbReference type="InterPro" id="IPR045076">
    <property type="entry name" value="MutS"/>
</dbReference>
<dbReference type="GO" id="GO:0030983">
    <property type="term" value="F:mismatched DNA binding"/>
    <property type="evidence" value="ECO:0007669"/>
    <property type="project" value="UniProtKB-UniRule"/>
</dbReference>
<comment type="similarity">
    <text evidence="2">Belongs to the DNA mismatch repair MutS family. MSH3 subfamily.</text>
</comment>
<dbReference type="GO" id="GO:0005634">
    <property type="term" value="C:nucleus"/>
    <property type="evidence" value="ECO:0007669"/>
    <property type="project" value="UniProtKB-SubCell"/>
</dbReference>
<evidence type="ECO:0000256" key="2">
    <source>
        <dbReference type="ARBA" id="ARBA00007094"/>
    </source>
</evidence>
<dbReference type="Pfam" id="PF05192">
    <property type="entry name" value="MutS_III"/>
    <property type="match status" value="1"/>
</dbReference>
<evidence type="ECO:0000259" key="12">
    <source>
        <dbReference type="PROSITE" id="PS00486"/>
    </source>
</evidence>
<dbReference type="PANTHER" id="PTHR11361">
    <property type="entry name" value="DNA MISMATCH REPAIR PROTEIN MUTS FAMILY MEMBER"/>
    <property type="match status" value="1"/>
</dbReference>
<feature type="domain" description="DNA mismatch repair proteins mutS family" evidence="12">
    <location>
        <begin position="1001"/>
        <end position="1017"/>
    </location>
</feature>
<accession>A0A194S4J5</accession>
<dbReference type="OrthoDB" id="121051at2759"/>
<evidence type="ECO:0000256" key="8">
    <source>
        <dbReference type="ARBA" id="ARBA00023242"/>
    </source>
</evidence>
<dbReference type="InterPro" id="IPR036187">
    <property type="entry name" value="DNA_mismatch_repair_MutS_sf"/>
</dbReference>
<dbReference type="GeneID" id="28976912"/>
<name>A0A194S4J5_RHOGW</name>
<evidence type="ECO:0000256" key="9">
    <source>
        <dbReference type="ARBA" id="ARBA00029792"/>
    </source>
</evidence>
<dbReference type="Gene3D" id="3.40.1170.10">
    <property type="entry name" value="DNA repair protein MutS, domain I"/>
    <property type="match status" value="1"/>
</dbReference>
<evidence type="ECO:0000256" key="4">
    <source>
        <dbReference type="ARBA" id="ARBA00022763"/>
    </source>
</evidence>
<dbReference type="Pfam" id="PF01624">
    <property type="entry name" value="MutS_I"/>
    <property type="match status" value="1"/>
</dbReference>
<dbReference type="Gene3D" id="1.10.1420.10">
    <property type="match status" value="2"/>
</dbReference>
<dbReference type="InterPro" id="IPR007861">
    <property type="entry name" value="DNA_mismatch_repair_MutS_clamp"/>
</dbReference>
<organism evidence="13 14">
    <name type="scientific">Rhodotorula graminis (strain WP1)</name>
    <dbReference type="NCBI Taxonomy" id="578459"/>
    <lineage>
        <taxon>Eukaryota</taxon>
        <taxon>Fungi</taxon>
        <taxon>Dikarya</taxon>
        <taxon>Basidiomycota</taxon>
        <taxon>Pucciniomycotina</taxon>
        <taxon>Microbotryomycetes</taxon>
        <taxon>Sporidiobolales</taxon>
        <taxon>Sporidiobolaceae</taxon>
        <taxon>Rhodotorula</taxon>
    </lineage>
</organism>
<dbReference type="AlphaFoldDB" id="A0A194S4J5"/>
<dbReference type="InterPro" id="IPR016151">
    <property type="entry name" value="DNA_mismatch_repair_MutS_N"/>
</dbReference>
<dbReference type="NCBIfam" id="NF003810">
    <property type="entry name" value="PRK05399.1"/>
    <property type="match status" value="1"/>
</dbReference>
<keyword evidence="4 10" id="KW-0227">DNA damage</keyword>
<evidence type="ECO:0000256" key="1">
    <source>
        <dbReference type="ARBA" id="ARBA00004123"/>
    </source>
</evidence>
<dbReference type="InterPro" id="IPR007695">
    <property type="entry name" value="DNA_mismatch_repair_MutS-lik_N"/>
</dbReference>
<dbReference type="GO" id="GO:0006312">
    <property type="term" value="P:mitotic recombination"/>
    <property type="evidence" value="ECO:0007669"/>
    <property type="project" value="TreeGrafter"/>
</dbReference>
<keyword evidence="3 10" id="KW-0547">Nucleotide-binding</keyword>
<keyword evidence="6 10" id="KW-0238">DNA-binding</keyword>
<evidence type="ECO:0000256" key="7">
    <source>
        <dbReference type="ARBA" id="ARBA00023204"/>
    </source>
</evidence>